<reference evidence="1" key="1">
    <citation type="journal article" date="2015" name="Nature">
        <title>Complex archaea that bridge the gap between prokaryotes and eukaryotes.</title>
        <authorList>
            <person name="Spang A."/>
            <person name="Saw J.H."/>
            <person name="Jorgensen S.L."/>
            <person name="Zaremba-Niedzwiedzka K."/>
            <person name="Martijn J."/>
            <person name="Lind A.E."/>
            <person name="van Eijk R."/>
            <person name="Schleper C."/>
            <person name="Guy L."/>
            <person name="Ettema T.J."/>
        </authorList>
    </citation>
    <scope>NUCLEOTIDE SEQUENCE</scope>
</reference>
<dbReference type="Gene3D" id="3.40.50.300">
    <property type="entry name" value="P-loop containing nucleotide triphosphate hydrolases"/>
    <property type="match status" value="1"/>
</dbReference>
<feature type="non-terminal residue" evidence="1">
    <location>
        <position position="283"/>
    </location>
</feature>
<organism evidence="1">
    <name type="scientific">marine sediment metagenome</name>
    <dbReference type="NCBI Taxonomy" id="412755"/>
    <lineage>
        <taxon>unclassified sequences</taxon>
        <taxon>metagenomes</taxon>
        <taxon>ecological metagenomes</taxon>
    </lineage>
</organism>
<evidence type="ECO:0000313" key="1">
    <source>
        <dbReference type="EMBL" id="KKK81240.1"/>
    </source>
</evidence>
<name>A0A0F8Z5F2_9ZZZZ</name>
<dbReference type="EMBL" id="LAZR01053212">
    <property type="protein sequence ID" value="KKK81240.1"/>
    <property type="molecule type" value="Genomic_DNA"/>
</dbReference>
<protein>
    <submittedName>
        <fullName evidence="1">Uncharacterized protein</fullName>
    </submittedName>
</protein>
<comment type="caution">
    <text evidence="1">The sequence shown here is derived from an EMBL/GenBank/DDBJ whole genome shotgun (WGS) entry which is preliminary data.</text>
</comment>
<accession>A0A0F8Z5F2</accession>
<dbReference type="SUPFAM" id="SSF52540">
    <property type="entry name" value="P-loop containing nucleoside triphosphate hydrolases"/>
    <property type="match status" value="2"/>
</dbReference>
<gene>
    <name evidence="1" type="ORF">LCGC14_2815470</name>
</gene>
<proteinExistence type="predicted"/>
<dbReference type="AlphaFoldDB" id="A0A0F8Z5F2"/>
<sequence length="283" mass="32500">MSGISHAIQQIHGLKPSISHRFLINLENFVEKNDLKLYKEMVTLYKFPELDTIAEAFSEYGNYVSTPLGVYVEMENALILLDVSSDDTVGLYVHVEIFYNHNIDVIKDVESKLKNDLESFECKEVITRVLWQFKTKDYIDSVSLYEVNDTQIHNEAYPYLGESVDSYIDRFIASDETVLVMIGPAGTGKTKFIKYLMKYMSHKMSPQLGGRKAGIPSAEISYADESPVKKMFSVTYSTSQETYNDDEFFIDFVKSDSKLLILEDIDYNLRSRIDGNTFMHKLL</sequence>
<dbReference type="InterPro" id="IPR027417">
    <property type="entry name" value="P-loop_NTPase"/>
</dbReference>